<dbReference type="GO" id="GO:0003677">
    <property type="term" value="F:DNA binding"/>
    <property type="evidence" value="ECO:0007669"/>
    <property type="project" value="InterPro"/>
</dbReference>
<dbReference type="GO" id="GO:0006313">
    <property type="term" value="P:DNA transposition"/>
    <property type="evidence" value="ECO:0007669"/>
    <property type="project" value="InterPro"/>
</dbReference>
<dbReference type="PANTHER" id="PTHR33055">
    <property type="entry name" value="TRANSPOSASE FOR INSERTION SEQUENCE ELEMENT IS1111A"/>
    <property type="match status" value="1"/>
</dbReference>
<keyword evidence="4" id="KW-1185">Reference proteome</keyword>
<accession>A0A544VQV9</accession>
<organism evidence="3 4">
    <name type="scientific">Mycolicibacterium hodleri</name>
    <dbReference type="NCBI Taxonomy" id="49897"/>
    <lineage>
        <taxon>Bacteria</taxon>
        <taxon>Bacillati</taxon>
        <taxon>Actinomycetota</taxon>
        <taxon>Actinomycetes</taxon>
        <taxon>Mycobacteriales</taxon>
        <taxon>Mycobacteriaceae</taxon>
        <taxon>Mycolicibacterium</taxon>
    </lineage>
</organism>
<evidence type="ECO:0000259" key="1">
    <source>
        <dbReference type="Pfam" id="PF01548"/>
    </source>
</evidence>
<dbReference type="AlphaFoldDB" id="A0A544VQV9"/>
<dbReference type="Pfam" id="PF01548">
    <property type="entry name" value="DEDD_Tnp_IS110"/>
    <property type="match status" value="1"/>
</dbReference>
<comment type="caution">
    <text evidence="3">The sequence shown here is derived from an EMBL/GenBank/DDBJ whole genome shotgun (WGS) entry which is preliminary data.</text>
</comment>
<sequence>MVIIGIDAHKRSHTLVAIDAVGLVLDSLVIDAGANGHAEALAWARKRFRRKITWAVEDSRSVSGNIEKALLAADQRVLRVPAGLVKRTRAVARTPGKSDPIDATAVARTVLREPDLPTATVDGVSRDMKLLTDRREDLVDQRQATINRLLWRIHEIDSDHDPQRRALLSEKNRASIGEWLHSQPGLVAELAGAELADISRLCTDIKTLERRIAHDVAEIAPSLLELPGCGPLGAAKIVGEAAGVGRFKSEAAFARFAGVVPVPHWSANTGTVRSTKTGNRRMNSALHRIALTQIRCDCEGQVYYRKRRDQGDPPLKAIRCLKRRLARVVYQRLRTDERNWPVSIVR</sequence>
<dbReference type="Pfam" id="PF02371">
    <property type="entry name" value="Transposase_20"/>
    <property type="match status" value="1"/>
</dbReference>
<feature type="domain" description="Transposase IS110-like N-terminal" evidence="1">
    <location>
        <begin position="4"/>
        <end position="149"/>
    </location>
</feature>
<evidence type="ECO:0000313" key="4">
    <source>
        <dbReference type="Proteomes" id="UP000315759"/>
    </source>
</evidence>
<dbReference type="NCBIfam" id="NF033542">
    <property type="entry name" value="transpos_IS110"/>
    <property type="match status" value="1"/>
</dbReference>
<dbReference type="InterPro" id="IPR002525">
    <property type="entry name" value="Transp_IS110-like_N"/>
</dbReference>
<dbReference type="PANTHER" id="PTHR33055:SF16">
    <property type="entry name" value="TRANSPOSASE FOR INSERTION SEQUENCE ELEMENT IS1547"/>
    <property type="match status" value="1"/>
</dbReference>
<dbReference type="InterPro" id="IPR047650">
    <property type="entry name" value="Transpos_IS110"/>
</dbReference>
<dbReference type="EMBL" id="VIFX01000079">
    <property type="protein sequence ID" value="TQR82366.1"/>
    <property type="molecule type" value="Genomic_DNA"/>
</dbReference>
<gene>
    <name evidence="3" type="ORF">D8S82_32495</name>
</gene>
<proteinExistence type="predicted"/>
<name>A0A544VQV9_9MYCO</name>
<dbReference type="GO" id="GO:0004803">
    <property type="term" value="F:transposase activity"/>
    <property type="evidence" value="ECO:0007669"/>
    <property type="project" value="InterPro"/>
</dbReference>
<reference evidence="3 4" key="1">
    <citation type="submission" date="2018-10" db="EMBL/GenBank/DDBJ databases">
        <title>Draft genome of Mycobacterium hodleri strain B.</title>
        <authorList>
            <person name="Amande T.J."/>
            <person name="Mcgenity T.J."/>
        </authorList>
    </citation>
    <scope>NUCLEOTIDE SEQUENCE [LARGE SCALE GENOMIC DNA]</scope>
    <source>
        <strain evidence="3 4">B</strain>
    </source>
</reference>
<protein>
    <submittedName>
        <fullName evidence="3">IS110 family transposase</fullName>
    </submittedName>
</protein>
<evidence type="ECO:0000313" key="3">
    <source>
        <dbReference type="EMBL" id="TQR82366.1"/>
    </source>
</evidence>
<feature type="domain" description="Transposase IS116/IS110/IS902 C-terminal" evidence="2">
    <location>
        <begin position="223"/>
        <end position="304"/>
    </location>
</feature>
<evidence type="ECO:0000259" key="2">
    <source>
        <dbReference type="Pfam" id="PF02371"/>
    </source>
</evidence>
<dbReference type="Proteomes" id="UP000315759">
    <property type="component" value="Unassembled WGS sequence"/>
</dbReference>
<dbReference type="InterPro" id="IPR003346">
    <property type="entry name" value="Transposase_20"/>
</dbReference>